<proteinExistence type="predicted"/>
<dbReference type="Proteomes" id="UP001177021">
    <property type="component" value="Unassembled WGS sequence"/>
</dbReference>
<sequence length="331" mass="35439">MSSTNSRIANEKLSMSVQSNDKNGLGPKKPLKGKFQASIGADEFFSAETWKAALTELVATASLMVTLSTSIIACLDSHEVDPKLIIPFAVFINAFLFLMATVPLSGGHMSPVFTCIAALKGVVTLYRALLYVIAQCIGSIIGFYILKCVMEPRLVNTYSLGGCAIGGKGLTSSINQYEALLLEISCTFLVLFLGVTLAFDKKRSKNMGLPMVCLVIAGAMALAVFVSITITGRPGYAGVGLNPARCLGAALLHGGSLWYGHWVFWVGSIIACLIYYSVSINLPNKGSTSDDGEYVVLKLARGSLDTIRHGDISNDVTIERSDFQEYLSCTT</sequence>
<accession>A0ACB0MF28</accession>
<organism evidence="1 2">
    <name type="scientific">Trifolium pratense</name>
    <name type="common">Red clover</name>
    <dbReference type="NCBI Taxonomy" id="57577"/>
    <lineage>
        <taxon>Eukaryota</taxon>
        <taxon>Viridiplantae</taxon>
        <taxon>Streptophyta</taxon>
        <taxon>Embryophyta</taxon>
        <taxon>Tracheophyta</taxon>
        <taxon>Spermatophyta</taxon>
        <taxon>Magnoliopsida</taxon>
        <taxon>eudicotyledons</taxon>
        <taxon>Gunneridae</taxon>
        <taxon>Pentapetalae</taxon>
        <taxon>rosids</taxon>
        <taxon>fabids</taxon>
        <taxon>Fabales</taxon>
        <taxon>Fabaceae</taxon>
        <taxon>Papilionoideae</taxon>
        <taxon>50 kb inversion clade</taxon>
        <taxon>NPAAA clade</taxon>
        <taxon>Hologalegina</taxon>
        <taxon>IRL clade</taxon>
        <taxon>Trifolieae</taxon>
        <taxon>Trifolium</taxon>
    </lineage>
</organism>
<protein>
    <submittedName>
        <fullName evidence="1">Uncharacterized protein</fullName>
    </submittedName>
</protein>
<evidence type="ECO:0000313" key="2">
    <source>
        <dbReference type="Proteomes" id="UP001177021"/>
    </source>
</evidence>
<gene>
    <name evidence="1" type="ORF">MILVUS5_LOCUS41735</name>
</gene>
<name>A0ACB0MF28_TRIPR</name>
<keyword evidence="2" id="KW-1185">Reference proteome</keyword>
<evidence type="ECO:0000313" key="1">
    <source>
        <dbReference type="EMBL" id="CAJ2679694.1"/>
    </source>
</evidence>
<comment type="caution">
    <text evidence="1">The sequence shown here is derived from an EMBL/GenBank/DDBJ whole genome shotgun (WGS) entry which is preliminary data.</text>
</comment>
<reference evidence="1" key="1">
    <citation type="submission" date="2023-10" db="EMBL/GenBank/DDBJ databases">
        <authorList>
            <person name="Rodriguez Cubillos JULIANA M."/>
            <person name="De Vega J."/>
        </authorList>
    </citation>
    <scope>NUCLEOTIDE SEQUENCE</scope>
</reference>
<dbReference type="EMBL" id="CASHSV030000823">
    <property type="protein sequence ID" value="CAJ2679694.1"/>
    <property type="molecule type" value="Genomic_DNA"/>
</dbReference>